<dbReference type="Proteomes" id="UP001345219">
    <property type="component" value="Chromosome 11"/>
</dbReference>
<protein>
    <submittedName>
        <fullName evidence="1">Uncharacterized protein</fullName>
    </submittedName>
</protein>
<dbReference type="EMBL" id="JAXIOK010000008">
    <property type="protein sequence ID" value="KAK4764347.1"/>
    <property type="molecule type" value="Genomic_DNA"/>
</dbReference>
<dbReference type="AlphaFoldDB" id="A0AAN7KJ90"/>
<organism evidence="1 2">
    <name type="scientific">Trapa incisa</name>
    <dbReference type="NCBI Taxonomy" id="236973"/>
    <lineage>
        <taxon>Eukaryota</taxon>
        <taxon>Viridiplantae</taxon>
        <taxon>Streptophyta</taxon>
        <taxon>Embryophyta</taxon>
        <taxon>Tracheophyta</taxon>
        <taxon>Spermatophyta</taxon>
        <taxon>Magnoliopsida</taxon>
        <taxon>eudicotyledons</taxon>
        <taxon>Gunneridae</taxon>
        <taxon>Pentapetalae</taxon>
        <taxon>rosids</taxon>
        <taxon>malvids</taxon>
        <taxon>Myrtales</taxon>
        <taxon>Lythraceae</taxon>
        <taxon>Trapa</taxon>
    </lineage>
</organism>
<gene>
    <name evidence="1" type="ORF">SAY87_013785</name>
</gene>
<evidence type="ECO:0000313" key="1">
    <source>
        <dbReference type="EMBL" id="KAK4764347.1"/>
    </source>
</evidence>
<sequence length="106" mass="11568">MEAKTPRLPAAHAITQELQKLKGVAGESRMEPVKDPIMTVSKRVLGANAFPILPSPFGTAVEEESISGFDSDEAFPRNSCLSLKIMARESRRTVEVLLLAMLQKTS</sequence>
<evidence type="ECO:0000313" key="2">
    <source>
        <dbReference type="Proteomes" id="UP001345219"/>
    </source>
</evidence>
<reference evidence="1 2" key="1">
    <citation type="journal article" date="2023" name="Hortic Res">
        <title>Pangenome of water caltrop reveals structural variations and asymmetric subgenome divergence after allopolyploidization.</title>
        <authorList>
            <person name="Zhang X."/>
            <person name="Chen Y."/>
            <person name="Wang L."/>
            <person name="Yuan Y."/>
            <person name="Fang M."/>
            <person name="Shi L."/>
            <person name="Lu R."/>
            <person name="Comes H.P."/>
            <person name="Ma Y."/>
            <person name="Chen Y."/>
            <person name="Huang G."/>
            <person name="Zhou Y."/>
            <person name="Zheng Z."/>
            <person name="Qiu Y."/>
        </authorList>
    </citation>
    <scope>NUCLEOTIDE SEQUENCE [LARGE SCALE GENOMIC DNA]</scope>
    <source>
        <tissue evidence="1">Roots</tissue>
    </source>
</reference>
<comment type="caution">
    <text evidence="1">The sequence shown here is derived from an EMBL/GenBank/DDBJ whole genome shotgun (WGS) entry which is preliminary data.</text>
</comment>
<name>A0AAN7KJ90_9MYRT</name>
<proteinExistence type="predicted"/>
<accession>A0AAN7KJ90</accession>
<keyword evidence="2" id="KW-1185">Reference proteome</keyword>